<proteinExistence type="predicted"/>
<dbReference type="AlphaFoldDB" id="A0A6A6AQ37"/>
<feature type="compositionally biased region" description="Basic and acidic residues" evidence="1">
    <location>
        <begin position="1"/>
        <end position="11"/>
    </location>
</feature>
<organism evidence="2 3">
    <name type="scientific">Dothidotthia symphoricarpi CBS 119687</name>
    <dbReference type="NCBI Taxonomy" id="1392245"/>
    <lineage>
        <taxon>Eukaryota</taxon>
        <taxon>Fungi</taxon>
        <taxon>Dikarya</taxon>
        <taxon>Ascomycota</taxon>
        <taxon>Pezizomycotina</taxon>
        <taxon>Dothideomycetes</taxon>
        <taxon>Pleosporomycetidae</taxon>
        <taxon>Pleosporales</taxon>
        <taxon>Dothidotthiaceae</taxon>
        <taxon>Dothidotthia</taxon>
    </lineage>
</organism>
<name>A0A6A6AQ37_9PLEO</name>
<dbReference type="Proteomes" id="UP000799771">
    <property type="component" value="Unassembled WGS sequence"/>
</dbReference>
<dbReference type="InterPro" id="IPR053203">
    <property type="entry name" value="Cisplatin_resist-associated"/>
</dbReference>
<feature type="region of interest" description="Disordered" evidence="1">
    <location>
        <begin position="1"/>
        <end position="129"/>
    </location>
</feature>
<reference evidence="2" key="1">
    <citation type="journal article" date="2020" name="Stud. Mycol.">
        <title>101 Dothideomycetes genomes: a test case for predicting lifestyles and emergence of pathogens.</title>
        <authorList>
            <person name="Haridas S."/>
            <person name="Albert R."/>
            <person name="Binder M."/>
            <person name="Bloem J."/>
            <person name="Labutti K."/>
            <person name="Salamov A."/>
            <person name="Andreopoulos B."/>
            <person name="Baker S."/>
            <person name="Barry K."/>
            <person name="Bills G."/>
            <person name="Bluhm B."/>
            <person name="Cannon C."/>
            <person name="Castanera R."/>
            <person name="Culley D."/>
            <person name="Daum C."/>
            <person name="Ezra D."/>
            <person name="Gonzalez J."/>
            <person name="Henrissat B."/>
            <person name="Kuo A."/>
            <person name="Liang C."/>
            <person name="Lipzen A."/>
            <person name="Lutzoni F."/>
            <person name="Magnuson J."/>
            <person name="Mondo S."/>
            <person name="Nolan M."/>
            <person name="Ohm R."/>
            <person name="Pangilinan J."/>
            <person name="Park H.-J."/>
            <person name="Ramirez L."/>
            <person name="Alfaro M."/>
            <person name="Sun H."/>
            <person name="Tritt A."/>
            <person name="Yoshinaga Y."/>
            <person name="Zwiers L.-H."/>
            <person name="Turgeon B."/>
            <person name="Goodwin S."/>
            <person name="Spatafora J."/>
            <person name="Crous P."/>
            <person name="Grigoriev I."/>
        </authorList>
    </citation>
    <scope>NUCLEOTIDE SEQUENCE</scope>
    <source>
        <strain evidence="2">CBS 119687</strain>
    </source>
</reference>
<feature type="compositionally biased region" description="Basic and acidic residues" evidence="1">
    <location>
        <begin position="22"/>
        <end position="34"/>
    </location>
</feature>
<gene>
    <name evidence="2" type="ORF">P153DRAFT_280186</name>
</gene>
<dbReference type="PANTHER" id="PTHR34693:SF1">
    <property type="entry name" value="PROTEIN PAR32"/>
    <property type="match status" value="1"/>
</dbReference>
<sequence length="129" mass="13603">MATRVQPDRIASHGRGGAGNILKEDPSTYTKPEDLVTPTIKSNLYTTGRGGNGNMAHNDLTNPEMARLAQDVIAPSHTETQPQLGGRGGAGNYIGQDGRRKSGETKGEEGGASKGLLGKGMEFLQKLKN</sequence>
<evidence type="ECO:0000313" key="2">
    <source>
        <dbReference type="EMBL" id="KAF2134039.1"/>
    </source>
</evidence>
<dbReference type="RefSeq" id="XP_033528426.1">
    <property type="nucleotide sequence ID" value="XM_033663060.1"/>
</dbReference>
<accession>A0A6A6AQ37</accession>
<evidence type="ECO:0000256" key="1">
    <source>
        <dbReference type="SAM" id="MobiDB-lite"/>
    </source>
</evidence>
<evidence type="ECO:0000313" key="3">
    <source>
        <dbReference type="Proteomes" id="UP000799771"/>
    </source>
</evidence>
<dbReference type="GeneID" id="54403492"/>
<dbReference type="EMBL" id="ML977498">
    <property type="protein sequence ID" value="KAF2134039.1"/>
    <property type="molecule type" value="Genomic_DNA"/>
</dbReference>
<dbReference type="PANTHER" id="PTHR34693">
    <property type="entry name" value="PROTEIN PAR32"/>
    <property type="match status" value="1"/>
</dbReference>
<dbReference type="InterPro" id="IPR022024">
    <property type="entry name" value="DUF3602"/>
</dbReference>
<dbReference type="OrthoDB" id="3063476at2759"/>
<keyword evidence="3" id="KW-1185">Reference proteome</keyword>
<protein>
    <submittedName>
        <fullName evidence="2">Uncharacterized protein</fullName>
    </submittedName>
</protein>
<dbReference type="Pfam" id="PF12223">
    <property type="entry name" value="DUF3602"/>
    <property type="match status" value="1"/>
</dbReference>
<feature type="compositionally biased region" description="Basic and acidic residues" evidence="1">
    <location>
        <begin position="97"/>
        <end position="111"/>
    </location>
</feature>